<evidence type="ECO:0000256" key="19">
    <source>
        <dbReference type="SAM" id="MobiDB-lite"/>
    </source>
</evidence>
<dbReference type="GO" id="GO:1990904">
    <property type="term" value="C:ribonucleoprotein complex"/>
    <property type="evidence" value="ECO:0007669"/>
    <property type="project" value="UniProtKB-KW"/>
</dbReference>
<dbReference type="SMART" id="SM00184">
    <property type="entry name" value="RING"/>
    <property type="match status" value="1"/>
</dbReference>
<evidence type="ECO:0000313" key="21">
    <source>
        <dbReference type="EMBL" id="KAH0814417.1"/>
    </source>
</evidence>
<dbReference type="InterPro" id="IPR009001">
    <property type="entry name" value="Transl_elong_EF1A/Init_IF2_C"/>
</dbReference>
<dbReference type="CDD" id="cd01433">
    <property type="entry name" value="Ribosomal_L16_L10e"/>
    <property type="match status" value="1"/>
</dbReference>
<dbReference type="FunFam" id="2.40.30.10:FF:000028">
    <property type="entry name" value="GTP-binding protein 1,-like"/>
    <property type="match status" value="1"/>
</dbReference>
<dbReference type="Proteomes" id="UP000719412">
    <property type="component" value="Unassembled WGS sequence"/>
</dbReference>
<dbReference type="SUPFAM" id="SSF50465">
    <property type="entry name" value="EF-Tu/eEF-1alpha/eIF2-gamma C-terminal domain"/>
    <property type="match status" value="1"/>
</dbReference>
<dbReference type="GO" id="GO:0005525">
    <property type="term" value="F:GTP binding"/>
    <property type="evidence" value="ECO:0007669"/>
    <property type="project" value="UniProtKB-KW"/>
</dbReference>
<comment type="subcellular location">
    <subcellularLocation>
        <location evidence="2">Cytoplasm</location>
    </subcellularLocation>
</comment>
<reference evidence="21" key="1">
    <citation type="journal article" date="2020" name="J Insects Food Feed">
        <title>The yellow mealworm (Tenebrio molitor) genome: a resource for the emerging insects as food and feed industry.</title>
        <authorList>
            <person name="Eriksson T."/>
            <person name="Andere A."/>
            <person name="Kelstrup H."/>
            <person name="Emery V."/>
            <person name="Picard C."/>
        </authorList>
    </citation>
    <scope>NUCLEOTIDE SEQUENCE</scope>
    <source>
        <strain evidence="21">Stoneville</strain>
        <tissue evidence="21">Whole head</tissue>
    </source>
</reference>
<evidence type="ECO:0000256" key="6">
    <source>
        <dbReference type="ARBA" id="ARBA00022723"/>
    </source>
</evidence>
<dbReference type="PROSITE" id="PS01257">
    <property type="entry name" value="RIBOSOMAL_L10E"/>
    <property type="match status" value="1"/>
</dbReference>
<dbReference type="AlphaFoldDB" id="A0A8J6LBK8"/>
<protein>
    <recommendedName>
        <fullName evidence="14">Large ribosomal subunit protein uL16</fullName>
        <ecNumber evidence="4">2.3.2.27</ecNumber>
    </recommendedName>
    <alternativeName>
        <fullName evidence="15">60S ribosomal protein L10</fullName>
    </alternativeName>
    <alternativeName>
        <fullName evidence="17">QM protein homolog</fullName>
    </alternativeName>
</protein>
<keyword evidence="7" id="KW-0547">Nucleotide-binding</keyword>
<comment type="catalytic activity">
    <reaction evidence="1">
        <text>S-ubiquitinyl-[E2 ubiquitin-conjugating enzyme]-L-cysteine + [acceptor protein]-L-lysine = [E2 ubiquitin-conjugating enzyme]-L-cysteine + N(6)-ubiquitinyl-[acceptor protein]-L-lysine.</text>
        <dbReference type="EC" id="2.3.2.27"/>
    </reaction>
</comment>
<dbReference type="SUPFAM" id="SSF54686">
    <property type="entry name" value="Ribosomal protein L16p/L10e"/>
    <property type="match status" value="1"/>
</dbReference>
<dbReference type="InterPro" id="IPR001197">
    <property type="entry name" value="Ribosomal_uL16_euk_arch"/>
</dbReference>
<dbReference type="EMBL" id="JABDTM020024306">
    <property type="protein sequence ID" value="KAH0814417.1"/>
    <property type="molecule type" value="Genomic_DNA"/>
</dbReference>
<dbReference type="EC" id="2.3.2.27" evidence="4"/>
<keyword evidence="13" id="KW-0687">Ribonucleoprotein</keyword>
<feature type="region of interest" description="Disordered" evidence="19">
    <location>
        <begin position="576"/>
        <end position="670"/>
    </location>
</feature>
<feature type="region of interest" description="Disordered" evidence="19">
    <location>
        <begin position="99"/>
        <end position="133"/>
    </location>
</feature>
<feature type="domain" description="RING-type" evidence="20">
    <location>
        <begin position="460"/>
        <end position="499"/>
    </location>
</feature>
<evidence type="ECO:0000256" key="7">
    <source>
        <dbReference type="ARBA" id="ARBA00022741"/>
    </source>
</evidence>
<dbReference type="Gene3D" id="2.40.30.10">
    <property type="entry name" value="Translation factors"/>
    <property type="match status" value="1"/>
</dbReference>
<dbReference type="GO" id="GO:0006412">
    <property type="term" value="P:translation"/>
    <property type="evidence" value="ECO:0007669"/>
    <property type="project" value="InterPro"/>
</dbReference>
<dbReference type="InterPro" id="IPR058981">
    <property type="entry name" value="MGRN1/RNF157-like_N"/>
</dbReference>
<feature type="region of interest" description="Disordered" evidence="19">
    <location>
        <begin position="688"/>
        <end position="772"/>
    </location>
</feature>
<keyword evidence="9" id="KW-0833">Ubl conjugation pathway</keyword>
<feature type="compositionally biased region" description="Basic and acidic residues" evidence="19">
    <location>
        <begin position="635"/>
        <end position="648"/>
    </location>
</feature>
<dbReference type="NCBIfam" id="TIGR00279">
    <property type="entry name" value="uL16_euk_arch"/>
    <property type="match status" value="1"/>
</dbReference>
<accession>A0A8J6LBK8</accession>
<name>A0A8J6LBK8_TENMO</name>
<reference evidence="21" key="2">
    <citation type="submission" date="2021-08" db="EMBL/GenBank/DDBJ databases">
        <authorList>
            <person name="Eriksson T."/>
        </authorList>
    </citation>
    <scope>NUCLEOTIDE SEQUENCE</scope>
    <source>
        <strain evidence="21">Stoneville</strain>
        <tissue evidence="21">Whole head</tissue>
    </source>
</reference>
<keyword evidence="11" id="KW-0689">Ribosomal protein</keyword>
<keyword evidence="8 18" id="KW-0863">Zinc-finger</keyword>
<dbReference type="GO" id="GO:0061630">
    <property type="term" value="F:ubiquitin protein ligase activity"/>
    <property type="evidence" value="ECO:0007669"/>
    <property type="project" value="UniProtKB-EC"/>
</dbReference>
<organism evidence="21 22">
    <name type="scientific">Tenebrio molitor</name>
    <name type="common">Yellow mealworm beetle</name>
    <dbReference type="NCBI Taxonomy" id="7067"/>
    <lineage>
        <taxon>Eukaryota</taxon>
        <taxon>Metazoa</taxon>
        <taxon>Ecdysozoa</taxon>
        <taxon>Arthropoda</taxon>
        <taxon>Hexapoda</taxon>
        <taxon>Insecta</taxon>
        <taxon>Pterygota</taxon>
        <taxon>Neoptera</taxon>
        <taxon>Endopterygota</taxon>
        <taxon>Coleoptera</taxon>
        <taxon>Polyphaga</taxon>
        <taxon>Cucujiformia</taxon>
        <taxon>Tenebrionidae</taxon>
        <taxon>Tenebrio</taxon>
    </lineage>
</organism>
<dbReference type="InterPro" id="IPR036920">
    <property type="entry name" value="Ribosomal_uL16_sf"/>
</dbReference>
<evidence type="ECO:0000256" key="3">
    <source>
        <dbReference type="ARBA" id="ARBA00008931"/>
    </source>
</evidence>
<comment type="caution">
    <text evidence="21">The sequence shown here is derived from an EMBL/GenBank/DDBJ whole genome shotgun (WGS) entry which is preliminary data.</text>
</comment>
<dbReference type="Pfam" id="PF13920">
    <property type="entry name" value="zf-C3HC4_3"/>
    <property type="match status" value="1"/>
</dbReference>
<evidence type="ECO:0000313" key="22">
    <source>
        <dbReference type="Proteomes" id="UP000719412"/>
    </source>
</evidence>
<feature type="compositionally biased region" description="Polar residues" evidence="19">
    <location>
        <begin position="123"/>
        <end position="133"/>
    </location>
</feature>
<evidence type="ECO:0000256" key="14">
    <source>
        <dbReference type="ARBA" id="ARBA00035198"/>
    </source>
</evidence>
<dbReference type="InterPro" id="IPR016180">
    <property type="entry name" value="Ribosomal_uL16_dom"/>
</dbReference>
<feature type="compositionally biased region" description="Basic and acidic residues" evidence="19">
    <location>
        <begin position="605"/>
        <end position="614"/>
    </location>
</feature>
<dbReference type="InterPro" id="IPR047873">
    <property type="entry name" value="Ribosomal_uL16"/>
</dbReference>
<evidence type="ECO:0000256" key="8">
    <source>
        <dbReference type="ARBA" id="ARBA00022771"/>
    </source>
</evidence>
<evidence type="ECO:0000256" key="12">
    <source>
        <dbReference type="ARBA" id="ARBA00023134"/>
    </source>
</evidence>
<dbReference type="Gene3D" id="3.30.40.10">
    <property type="entry name" value="Zinc/RING finger domain, C3HC4 (zinc finger)"/>
    <property type="match status" value="1"/>
</dbReference>
<dbReference type="GO" id="GO:0008270">
    <property type="term" value="F:zinc ion binding"/>
    <property type="evidence" value="ECO:0007669"/>
    <property type="project" value="UniProtKB-KW"/>
</dbReference>
<dbReference type="PROSITE" id="PS50089">
    <property type="entry name" value="ZF_RING_2"/>
    <property type="match status" value="1"/>
</dbReference>
<dbReference type="PANTHER" id="PTHR11726">
    <property type="entry name" value="60S RIBOSOMAL PROTEIN L10"/>
    <property type="match status" value="1"/>
</dbReference>
<dbReference type="GO" id="GO:0003735">
    <property type="term" value="F:structural constituent of ribosome"/>
    <property type="evidence" value="ECO:0007669"/>
    <property type="project" value="InterPro"/>
</dbReference>
<evidence type="ECO:0000256" key="9">
    <source>
        <dbReference type="ARBA" id="ARBA00022786"/>
    </source>
</evidence>
<evidence type="ECO:0000259" key="20">
    <source>
        <dbReference type="PROSITE" id="PS50089"/>
    </source>
</evidence>
<keyword evidence="5" id="KW-0808">Transferase</keyword>
<dbReference type="Gene3D" id="3.90.1170.10">
    <property type="entry name" value="Ribosomal protein L10e/L16"/>
    <property type="match status" value="1"/>
</dbReference>
<keyword evidence="12" id="KW-0342">GTP-binding</keyword>
<dbReference type="InterPro" id="IPR018255">
    <property type="entry name" value="Ribosomal_uL16_CS_euk_arc"/>
</dbReference>
<evidence type="ECO:0000256" key="16">
    <source>
        <dbReference type="ARBA" id="ARBA00046571"/>
    </source>
</evidence>
<feature type="compositionally biased region" description="Polar residues" evidence="19">
    <location>
        <begin position="738"/>
        <end position="749"/>
    </location>
</feature>
<keyword evidence="6" id="KW-0479">Metal-binding</keyword>
<dbReference type="InterPro" id="IPR001841">
    <property type="entry name" value="Znf_RING"/>
</dbReference>
<keyword evidence="10" id="KW-0862">Zinc</keyword>
<proteinExistence type="inferred from homology"/>
<dbReference type="Pfam" id="PF00252">
    <property type="entry name" value="Ribosomal_L16"/>
    <property type="match status" value="1"/>
</dbReference>
<dbReference type="NCBIfam" id="NF003239">
    <property type="entry name" value="PRK04199.1-4"/>
    <property type="match status" value="1"/>
</dbReference>
<feature type="compositionally biased region" description="Basic and acidic residues" evidence="19">
    <location>
        <begin position="694"/>
        <end position="714"/>
    </location>
</feature>
<evidence type="ECO:0000256" key="2">
    <source>
        <dbReference type="ARBA" id="ARBA00004496"/>
    </source>
</evidence>
<evidence type="ECO:0000256" key="11">
    <source>
        <dbReference type="ARBA" id="ARBA00022980"/>
    </source>
</evidence>
<dbReference type="GO" id="GO:0005840">
    <property type="term" value="C:ribosome"/>
    <property type="evidence" value="ECO:0007669"/>
    <property type="project" value="UniProtKB-KW"/>
</dbReference>
<feature type="compositionally biased region" description="Low complexity" evidence="19">
    <location>
        <begin position="759"/>
        <end position="772"/>
    </location>
</feature>
<evidence type="ECO:0000256" key="17">
    <source>
        <dbReference type="ARBA" id="ARBA00081317"/>
    </source>
</evidence>
<evidence type="ECO:0000256" key="4">
    <source>
        <dbReference type="ARBA" id="ARBA00012483"/>
    </source>
</evidence>
<evidence type="ECO:0000256" key="18">
    <source>
        <dbReference type="PROSITE-ProRule" id="PRU00175"/>
    </source>
</evidence>
<dbReference type="FunFam" id="3.30.40.10:FF:000013">
    <property type="entry name" value="E3 ubiquitin-protein ligase MGRN1 isoform 1"/>
    <property type="match status" value="1"/>
</dbReference>
<dbReference type="SUPFAM" id="SSF57850">
    <property type="entry name" value="RING/U-box"/>
    <property type="match status" value="1"/>
</dbReference>
<dbReference type="InterPro" id="IPR013083">
    <property type="entry name" value="Znf_RING/FYVE/PHD"/>
</dbReference>
<keyword evidence="22" id="KW-1185">Reference proteome</keyword>
<sequence length="1001" mass="112252">MVMVSPSLNPQACWEFEGEILVLHHPTTISSRYQAMVHCGSIRQTASIVKMSKDCLRTGDKAIIHFRFIKHPEYMTPGQRMVFREGRTKAVGNIVRIITQTTPTHPNARTKQNKQQRYGGGNSQANHTSNKSNIQSGLQESLVWQLEKLPSREVAINVKTVDKNRVPERGGVGGAVAVETTLIQTHAGVEEVDVVSNHAYKYPPRSGNYFGSHFIMGGERFDTPQPESYLFGENSDLNFLGSRPTPFPYPPPQPNEPTKTLKSLVNIRKESLRFVRAPADYSKPTDKGDREVRDVELGKSSTFNIEFTFDCDVRCAITIYYFCTEEFTPNGVTYLPRDPIMTSETFHYKRGANQQFCQMTHIFDPSKYTEEELLYDVDREIIPIAIHCVAEEGAEEMRQSHTTIATAEKLSDGTYVLKALKQKLFVDGLCYLLQEIYGIENKNNDKQSADDETEDNGSECVICMCDVRDTLILPCRHLCLCNSCADSLRYQANNCPICRAPFRALLQIRALQKCANPNMAQINPPDGSCDNIPPGYEAVSLIEALNGPCIPRQPPSAMPDLVETPDSEHAIQAAQILNRSTDRTPLKGKGSDPTTPEYGVLMTARGEEDNKETPKCPLLSDQKETTSPRTKHRPRDAVKHINEKSDKDENGDEDSEAEKLSPLLQNNENVRSGNLALNMADVVEPIDDTDTDHEEISSRPTSDKNKSYRSNGEERGDESDYYTPEEPAPTPGPLYESTGATSSVESTPQRLPGTPMSHASARSSGDSYTSGSSTRHLLAVIKMGRRPARCYRYCKNKPYPKSRFCRGVPDPKIRIFDLGKKKAAVDDFPLCVHLVSDEYEQLSSEALEAGRICANKYLVKNCGKDQFHIRMRLHPFHVIRINKMLSCAGADRLQTGMRGAFGKPQGTVARVNIGQPIMSVRSSDRFKAQVIEALRRAKFKFPGRQKIYVSKKFGFTKYDREVYDNLKEQGRLAPDGCNVQYRPEHGPLTTWKKVQEELYAA</sequence>
<dbReference type="CDD" id="cd03708">
    <property type="entry name" value="GTPBP_III"/>
    <property type="match status" value="1"/>
</dbReference>
<evidence type="ECO:0000256" key="1">
    <source>
        <dbReference type="ARBA" id="ARBA00000900"/>
    </source>
</evidence>
<evidence type="ECO:0000256" key="13">
    <source>
        <dbReference type="ARBA" id="ARBA00023274"/>
    </source>
</evidence>
<comment type="subunit">
    <text evidence="16">Component of the large ribosomal subunit. Mature ribosomes consist of a small (40S) and a large (60S) subunit. The 40S subunit contains about 33 different proteins and 1 molecule of RNA (18S). The 60S subunit contains about 49 different proteins and 3 molecules of RNA (28S, 5.8S and 5S).</text>
</comment>
<feature type="compositionally biased region" description="Polar residues" evidence="19">
    <location>
        <begin position="99"/>
        <end position="116"/>
    </location>
</feature>
<gene>
    <name evidence="21" type="ORF">GEV33_008375</name>
</gene>
<comment type="similarity">
    <text evidence="3">Belongs to the universal ribosomal protein uL16 family.</text>
</comment>
<dbReference type="FunFam" id="3.90.1170.10:FF:000002">
    <property type="entry name" value="60S ribosomal protein L10"/>
    <property type="match status" value="1"/>
</dbReference>
<evidence type="ECO:0000256" key="15">
    <source>
        <dbReference type="ARBA" id="ARBA00041208"/>
    </source>
</evidence>
<dbReference type="Pfam" id="PF26192">
    <property type="entry name" value="RNF157-like_N"/>
    <property type="match status" value="1"/>
</dbReference>
<evidence type="ECO:0000256" key="5">
    <source>
        <dbReference type="ARBA" id="ARBA00022679"/>
    </source>
</evidence>
<dbReference type="GO" id="GO:0016567">
    <property type="term" value="P:protein ubiquitination"/>
    <property type="evidence" value="ECO:0007669"/>
    <property type="project" value="UniProtKB-ARBA"/>
</dbReference>
<dbReference type="GO" id="GO:0005737">
    <property type="term" value="C:cytoplasm"/>
    <property type="evidence" value="ECO:0007669"/>
    <property type="project" value="UniProtKB-SubCell"/>
</dbReference>
<evidence type="ECO:0000256" key="10">
    <source>
        <dbReference type="ARBA" id="ARBA00022833"/>
    </source>
</evidence>